<dbReference type="AlphaFoldDB" id="A0A0A7EIT2"/>
<keyword evidence="4" id="KW-1185">Reference proteome</keyword>
<dbReference type="eggNOG" id="ENOG5032VRE">
    <property type="taxonomic scope" value="Bacteria"/>
</dbReference>
<evidence type="ECO:0000259" key="2">
    <source>
        <dbReference type="Pfam" id="PF18492"/>
    </source>
</evidence>
<dbReference type="InterPro" id="IPR040536">
    <property type="entry name" value="ASPCH"/>
</dbReference>
<dbReference type="EMBL" id="CP009889">
    <property type="protein sequence ID" value="AIY66534.1"/>
    <property type="molecule type" value="Genomic_DNA"/>
</dbReference>
<dbReference type="KEGG" id="pseo:OM33_15415"/>
<feature type="signal peptide" evidence="1">
    <location>
        <begin position="1"/>
        <end position="21"/>
    </location>
</feature>
<protein>
    <recommendedName>
        <fullName evidence="2">ASP external chaperone domain-containing protein</fullName>
    </recommendedName>
</protein>
<name>A0A0A7EIT2_9GAMM</name>
<reference evidence="3 4" key="1">
    <citation type="submission" date="2014-11" db="EMBL/GenBank/DDBJ databases">
        <title>Complete Genome Sequence of Pseudoalteromonas sp. Strain OCN003 Isolated from Kaneohe Bay, Oahu, Hawaii.</title>
        <authorList>
            <person name="Beurmann S."/>
            <person name="Videau P."/>
            <person name="Ushijima B."/>
            <person name="Smith A.M."/>
            <person name="Aeby G.S."/>
            <person name="Callahan S.M."/>
            <person name="Belcaid M."/>
        </authorList>
    </citation>
    <scope>NUCLEOTIDE SEQUENCE [LARGE SCALE GENOMIC DNA]</scope>
    <source>
        <strain evidence="3 4">OCN003</strain>
    </source>
</reference>
<evidence type="ECO:0000313" key="3">
    <source>
        <dbReference type="EMBL" id="AIY66534.1"/>
    </source>
</evidence>
<dbReference type="OrthoDB" id="6308255at2"/>
<dbReference type="RefSeq" id="WP_040134825.1">
    <property type="nucleotide sequence ID" value="NZ_CP009889.1"/>
</dbReference>
<dbReference type="Pfam" id="PF18492">
    <property type="entry name" value="ORF_2_N"/>
    <property type="match status" value="1"/>
</dbReference>
<evidence type="ECO:0000313" key="4">
    <source>
        <dbReference type="Proteomes" id="UP000030341"/>
    </source>
</evidence>
<sequence length="178" mass="18564">MKLKLLSMTVAAMTLSTQATAVSKFDAGVADKVDTQKQVRQLSKADFGMYKVEKGLALVPSSIAAADSVISSKGENAVVALEVPNDLVKPGSLVRNIFTGNLAPISGNISILLKKGVSANDVAAATGLKLESSFSGTDLAVVSVAENQDVLKAQELLKASGLIKEARIEVLEARHTAR</sequence>
<keyword evidence="1" id="KW-0732">Signal</keyword>
<dbReference type="Proteomes" id="UP000030341">
    <property type="component" value="Chromosome 2"/>
</dbReference>
<organism evidence="3 4">
    <name type="scientific">Pseudoalteromonas piratica</name>
    <dbReference type="NCBI Taxonomy" id="1348114"/>
    <lineage>
        <taxon>Bacteria</taxon>
        <taxon>Pseudomonadati</taxon>
        <taxon>Pseudomonadota</taxon>
        <taxon>Gammaproteobacteria</taxon>
        <taxon>Alteromonadales</taxon>
        <taxon>Pseudoalteromonadaceae</taxon>
        <taxon>Pseudoalteromonas</taxon>
    </lineage>
</organism>
<dbReference type="STRING" id="1348114.OM33_15415"/>
<feature type="domain" description="ASP external chaperone" evidence="2">
    <location>
        <begin position="86"/>
        <end position="174"/>
    </location>
</feature>
<feature type="chain" id="PRO_5002028006" description="ASP external chaperone domain-containing protein" evidence="1">
    <location>
        <begin position="22"/>
        <end position="178"/>
    </location>
</feature>
<accession>A0A0A7EIT2</accession>
<dbReference type="HOGENOM" id="CLU_1516676_0_0_6"/>
<gene>
    <name evidence="3" type="ORF">OM33_15415</name>
</gene>
<evidence type="ECO:0000256" key="1">
    <source>
        <dbReference type="SAM" id="SignalP"/>
    </source>
</evidence>
<proteinExistence type="predicted"/>